<sequence>MSLRRPRAPLTRRLPIALAAGALALATAVTPALAADDPGQGNQNNQSNQSNQSGQNSHNNQSGQGNQNGQGNQSSQNTQNTQNDQGNWSQQGGNGNNTGSHQQGNSNNNQQTGGDHGDQGEARGVVTVQRLALRSAPERGSQVIRYAHKGDVVHIFCKAQGGRVDGNSTWYLLTDGTWAWGPARYIDTFGPAPRWC</sequence>
<dbReference type="AlphaFoldDB" id="M3CQV4"/>
<evidence type="ECO:0000313" key="3">
    <source>
        <dbReference type="EMBL" id="EMF26438.1"/>
    </source>
</evidence>
<evidence type="ECO:0000256" key="1">
    <source>
        <dbReference type="SAM" id="MobiDB-lite"/>
    </source>
</evidence>
<evidence type="ECO:0000256" key="2">
    <source>
        <dbReference type="SAM" id="SignalP"/>
    </source>
</evidence>
<dbReference type="PATRIC" id="fig|1284664.3.peg.4846"/>
<feature type="chain" id="PRO_5004032483" description="SH3b domain-containing protein" evidence="2">
    <location>
        <begin position="35"/>
        <end position="196"/>
    </location>
</feature>
<evidence type="ECO:0000313" key="4">
    <source>
        <dbReference type="Proteomes" id="UP000011732"/>
    </source>
</evidence>
<organism evidence="3 4">
    <name type="scientific">Streptomyces gancidicus BKS 13-15</name>
    <dbReference type="NCBI Taxonomy" id="1284664"/>
    <lineage>
        <taxon>Bacteria</taxon>
        <taxon>Bacillati</taxon>
        <taxon>Actinomycetota</taxon>
        <taxon>Actinomycetes</taxon>
        <taxon>Kitasatosporales</taxon>
        <taxon>Streptomycetaceae</taxon>
        <taxon>Streptomyces</taxon>
        <taxon>Streptomyces pseudogriseolus group</taxon>
    </lineage>
</organism>
<dbReference type="EMBL" id="AOHP01000110">
    <property type="protein sequence ID" value="EMF26438.1"/>
    <property type="molecule type" value="Genomic_DNA"/>
</dbReference>
<keyword evidence="4" id="KW-1185">Reference proteome</keyword>
<dbReference type="Gene3D" id="2.30.30.40">
    <property type="entry name" value="SH3 Domains"/>
    <property type="match status" value="1"/>
</dbReference>
<dbReference type="Proteomes" id="UP000011732">
    <property type="component" value="Unassembled WGS sequence"/>
</dbReference>
<feature type="compositionally biased region" description="Low complexity" evidence="1">
    <location>
        <begin position="34"/>
        <end position="113"/>
    </location>
</feature>
<reference evidence="3 4" key="1">
    <citation type="journal article" date="2013" name="Genome Announc.">
        <title>Draft Genome Sequence of Streptomyces gancidicus Strain BKS 13-15.</title>
        <authorList>
            <person name="Kumar S."/>
            <person name="Kaur N."/>
            <person name="Singh N.K."/>
            <person name="Raghava G.P."/>
            <person name="Mayilraj S."/>
        </authorList>
    </citation>
    <scope>NUCLEOTIDE SEQUENCE [LARGE SCALE GENOMIC DNA]</scope>
    <source>
        <strain evidence="3 4">BKS 13-15</strain>
    </source>
</reference>
<name>M3CQV4_STREZ</name>
<gene>
    <name evidence="3" type="ORF">H114_24195</name>
</gene>
<proteinExistence type="predicted"/>
<accession>M3CQV4</accession>
<keyword evidence="2" id="KW-0732">Signal</keyword>
<feature type="signal peptide" evidence="2">
    <location>
        <begin position="1"/>
        <end position="34"/>
    </location>
</feature>
<comment type="caution">
    <text evidence="3">The sequence shown here is derived from an EMBL/GenBank/DDBJ whole genome shotgun (WGS) entry which is preliminary data.</text>
</comment>
<evidence type="ECO:0008006" key="5">
    <source>
        <dbReference type="Google" id="ProtNLM"/>
    </source>
</evidence>
<dbReference type="RefSeq" id="WP_006134858.1">
    <property type="nucleotide sequence ID" value="NZ_AOHP01000110.1"/>
</dbReference>
<protein>
    <recommendedName>
        <fullName evidence="5">SH3b domain-containing protein</fullName>
    </recommendedName>
</protein>
<dbReference type="OrthoDB" id="3482365at2"/>
<feature type="region of interest" description="Disordered" evidence="1">
    <location>
        <begin position="34"/>
        <end position="120"/>
    </location>
</feature>